<accession>A0A1V1GZQ6</accession>
<name>A0A1V1GZQ6_ORYSI</name>
<feature type="compositionally biased region" description="Basic residues" evidence="1">
    <location>
        <begin position="32"/>
        <end position="44"/>
    </location>
</feature>
<gene>
    <name evidence="2" type="primary">SYUU0025A11.5</name>
</gene>
<reference evidence="2" key="1">
    <citation type="submission" date="2009-05" db="EMBL/GenBank/DDBJ databases">
        <title>Oryza sativa Japonica Group genomic DNA, chromosome 6, BAC clone:KMK0024M20, cultivar:Khau Mac Kho.</title>
        <authorList>
            <person name="Matsumoto T."/>
            <person name="Wu J."/>
            <person name="Kanamori H."/>
        </authorList>
    </citation>
    <scope>NUCLEOTIDE SEQUENCE</scope>
</reference>
<feature type="region of interest" description="Disordered" evidence="1">
    <location>
        <begin position="1"/>
        <end position="72"/>
    </location>
</feature>
<protein>
    <submittedName>
        <fullName evidence="2">Uncharacterized protein</fullName>
    </submittedName>
</protein>
<organism evidence="2">
    <name type="scientific">Oryza sativa subsp. indica</name>
    <name type="common">Rice</name>
    <dbReference type="NCBI Taxonomy" id="39946"/>
    <lineage>
        <taxon>Eukaryota</taxon>
        <taxon>Viridiplantae</taxon>
        <taxon>Streptophyta</taxon>
        <taxon>Embryophyta</taxon>
        <taxon>Tracheophyta</taxon>
        <taxon>Spermatophyta</taxon>
        <taxon>Magnoliopsida</taxon>
        <taxon>Liliopsida</taxon>
        <taxon>Poales</taxon>
        <taxon>Poaceae</taxon>
        <taxon>BOP clade</taxon>
        <taxon>Oryzoideae</taxon>
        <taxon>Oryzeae</taxon>
        <taxon>Oryzinae</taxon>
        <taxon>Oryza</taxon>
        <taxon>Oryza sativa</taxon>
    </lineage>
</organism>
<feature type="compositionally biased region" description="Gly residues" evidence="1">
    <location>
        <begin position="1"/>
        <end position="11"/>
    </location>
</feature>
<dbReference type="EMBL" id="AP011451">
    <property type="protein sequence ID" value="BAX24602.1"/>
    <property type="molecule type" value="Genomic_DNA"/>
</dbReference>
<proteinExistence type="predicted"/>
<sequence length="72" mass="7403">MRSGGVGGSGCEGKRRASVAARAGIGECGCNGKRRRSTRRRWQERRRGGAPTREVGASAGEAAGQSTPAQSS</sequence>
<dbReference type="AlphaFoldDB" id="A0A1V1GZQ6"/>
<evidence type="ECO:0000313" key="2">
    <source>
        <dbReference type="EMBL" id="BAX24602.1"/>
    </source>
</evidence>
<evidence type="ECO:0000256" key="1">
    <source>
        <dbReference type="SAM" id="MobiDB-lite"/>
    </source>
</evidence>